<evidence type="ECO:0000313" key="1">
    <source>
        <dbReference type="EMBL" id="TGZ56209.1"/>
    </source>
</evidence>
<organism evidence="1 2">
    <name type="scientific">Temnothorax longispinosus</name>
    <dbReference type="NCBI Taxonomy" id="300112"/>
    <lineage>
        <taxon>Eukaryota</taxon>
        <taxon>Metazoa</taxon>
        <taxon>Ecdysozoa</taxon>
        <taxon>Arthropoda</taxon>
        <taxon>Hexapoda</taxon>
        <taxon>Insecta</taxon>
        <taxon>Pterygota</taxon>
        <taxon>Neoptera</taxon>
        <taxon>Endopterygota</taxon>
        <taxon>Hymenoptera</taxon>
        <taxon>Apocrita</taxon>
        <taxon>Aculeata</taxon>
        <taxon>Formicoidea</taxon>
        <taxon>Formicidae</taxon>
        <taxon>Myrmicinae</taxon>
        <taxon>Temnothorax</taxon>
    </lineage>
</organism>
<proteinExistence type="predicted"/>
<protein>
    <submittedName>
        <fullName evidence="1">Uncharacterized protein</fullName>
    </submittedName>
</protein>
<keyword evidence="2" id="KW-1185">Reference proteome</keyword>
<dbReference type="Proteomes" id="UP000310200">
    <property type="component" value="Unassembled WGS sequence"/>
</dbReference>
<gene>
    <name evidence="1" type="ORF">DBV15_01698</name>
</gene>
<reference evidence="1 2" key="1">
    <citation type="journal article" date="2019" name="Philos. Trans. R. Soc. Lond., B, Biol. Sci.">
        <title>Ant behaviour and brain gene expression of defending hosts depend on the ecological success of the intruding social parasite.</title>
        <authorList>
            <person name="Kaur R."/>
            <person name="Stoldt M."/>
            <person name="Jongepier E."/>
            <person name="Feldmeyer B."/>
            <person name="Menzel F."/>
            <person name="Bornberg-Bauer E."/>
            <person name="Foitzik S."/>
        </authorList>
    </citation>
    <scope>NUCLEOTIDE SEQUENCE [LARGE SCALE GENOMIC DNA]</scope>
    <source>
        <tissue evidence="1">Whole body</tissue>
    </source>
</reference>
<comment type="caution">
    <text evidence="1">The sequence shown here is derived from an EMBL/GenBank/DDBJ whole genome shotgun (WGS) entry which is preliminary data.</text>
</comment>
<name>A0A4S2L6I0_9HYME</name>
<dbReference type="EMBL" id="QBLH01000372">
    <property type="protein sequence ID" value="TGZ56209.1"/>
    <property type="molecule type" value="Genomic_DNA"/>
</dbReference>
<sequence length="396" mass="44053">MQQSTQNVASKLAKTDERFGVFEVANIALHSLWTVQQTCTRAQIHLKILARDKRNDWLHFDGETTRAQRKELTERKEKLAARKKPKRGPDACSGITDTARKKETELGEKWGNFPSGKGKAVLCSTKRYISSDIVESWPTKRERAGGISARKAWAKPPLISENTRRISGLIRRRLTAPIKSSGFALARRSTVNASSSRRLRVPCGMPVGDFTKANWECDIFAGHYNNKDRGGGYVASWSTCVRTRRLAQYIPGDLRICIPPPATPRSPCTRFLISPLTNPFCAWIAAVMDTVWAHSTDRPRYEPPLFSIRPCKLLPLIASVGATVWHDDGNFGHPTKSSIGLPLQRLEAAAVLIDGLHLRIFVPRRRVSRIAAKKTGFTFSGNTGNHDGCLSPACLE</sequence>
<dbReference type="AlphaFoldDB" id="A0A4S2L6I0"/>
<evidence type="ECO:0000313" key="2">
    <source>
        <dbReference type="Proteomes" id="UP000310200"/>
    </source>
</evidence>
<accession>A0A4S2L6I0</accession>